<protein>
    <recommendedName>
        <fullName evidence="20">Protocadherin-8</fullName>
    </recommendedName>
</protein>
<evidence type="ECO:0000256" key="10">
    <source>
        <dbReference type="ARBA" id="ARBA00022989"/>
    </source>
</evidence>
<comment type="caution">
    <text evidence="26">The sequence shown here is derived from an EMBL/GenBank/DDBJ whole genome shotgun (WGS) entry which is preliminary data.</text>
</comment>
<feature type="chain" id="PRO_5043022007" description="Protocadherin-8" evidence="24">
    <location>
        <begin position="19"/>
        <end position="984"/>
    </location>
</feature>
<dbReference type="InterPro" id="IPR020894">
    <property type="entry name" value="Cadherin_CS"/>
</dbReference>
<dbReference type="Pfam" id="PF08266">
    <property type="entry name" value="Cadherin_2"/>
    <property type="match status" value="1"/>
</dbReference>
<evidence type="ECO:0000256" key="3">
    <source>
        <dbReference type="ARBA" id="ARBA00022475"/>
    </source>
</evidence>
<keyword evidence="5 23" id="KW-0812">Transmembrane</keyword>
<dbReference type="InterPro" id="IPR002126">
    <property type="entry name" value="Cadherin-like_dom"/>
</dbReference>
<feature type="domain" description="Cadherin" evidence="25">
    <location>
        <begin position="125"/>
        <end position="233"/>
    </location>
</feature>
<feature type="domain" description="Cadherin" evidence="25">
    <location>
        <begin position="453"/>
        <end position="563"/>
    </location>
</feature>
<evidence type="ECO:0000256" key="4">
    <source>
        <dbReference type="ARBA" id="ARBA00022553"/>
    </source>
</evidence>
<dbReference type="FunFam" id="2.60.40.60:FF:000001">
    <property type="entry name" value="Protocadherin alpha 2"/>
    <property type="match status" value="1"/>
</dbReference>
<sequence length="984" mass="109131">MKFFSYFMLLCMICNGFCTTTKYFTFEEDAPGTEIGNLSQDLKIDPEEDPETSFKFIQKTSSIIHMRKADGLLTVGEVLDREQLCQRSPQCLITFDVVAFSKEKFQLIHVEIEVRDINDHSPRFTRNETHLDVPEDSPLNSRFPLDVAVDLDAGDNYVQSYYISHTNNFIVEVSTREDGAKSAELVLIKALDRETEEFYTIEVTATDGGNPAKSGETTVYIRVLDSNDNSPTFEHNSLKVELSEDAPVGSRVLKVHAFDPDAGINGEVVYGFVEGSPTDVTRVFQIDLISGEVTLRDTVDYESKKSYELHIQASDLGSNSISSTCRAIVDILDVNDNAPEISIKPMTSTSDGVAFITEAAAEESFVALISTSDGDSGPNGYVRTTLQGHEHFKLTQAYSDTFMIVTTTTLDREAIPEYNLTVISEDLGTPPFKTIKHYTIRITDENDNAPTFSKASYDVSVMENNIPGSYMTTVVARDLDAGKNGKVFYSLIDSKAPDGSPMSTFVSVDPHSGSVYTLRSFNFETLREVEFAVKASDKGFPPLSSTTLIQIRVVDENDNFPYFTYPVLRNDSAEIPIPFNAQAGYLALRVTAKDEDSGVNSELSFHILEDDNQLFSVDKNTGEIFLKRRLASSCGDVLQITVSVVDGGREPLTSLASVRFVVTDTRAQEDQVVILLRSKDDETVEFDVWTLVIAGFGGCCVLLLGAISVITVSCALKRRRRSFGRDGLYGSTPLSKSNNSGSNVYNGANAFLRNESESMQPCLYEDKSLDFEEKLFLPCKPFEQTFLWQDEKYCLQTSGTSTTDQLSVKDSGKGDSDCNDSDSDSSGAALRRSLTTFQPTARGLFGDWKSGVIQTRHTLAPPGSAYTIGFSHTPLYNTTHHLNTHLNTHSSHLTARRWNEGPGNMQSRPMQTFSRTGTLPSYSAHQERRSRAGEPEQTLAQTYTQTRSRAGEPEHMQTYTRTRTADPEQTQTYTQTQTEVATSF</sequence>
<dbReference type="GO" id="GO:0042734">
    <property type="term" value="C:presynaptic membrane"/>
    <property type="evidence" value="ECO:0007669"/>
    <property type="project" value="UniProtKB-SubCell"/>
</dbReference>
<evidence type="ECO:0000313" key="27">
    <source>
        <dbReference type="Proteomes" id="UP001364617"/>
    </source>
</evidence>
<keyword evidence="13" id="KW-0325">Glycoprotein</keyword>
<evidence type="ECO:0000256" key="15">
    <source>
        <dbReference type="ARBA" id="ARBA00023273"/>
    </source>
</evidence>
<keyword evidence="27" id="KW-1185">Reference proteome</keyword>
<dbReference type="FunFam" id="2.60.40.60:FF:000117">
    <property type="entry name" value="protocadherin-8 isoform X1"/>
    <property type="match status" value="1"/>
</dbReference>
<feature type="region of interest" description="Disordered" evidence="22">
    <location>
        <begin position="802"/>
        <end position="826"/>
    </location>
</feature>
<evidence type="ECO:0000256" key="17">
    <source>
        <dbReference type="ARBA" id="ARBA00034111"/>
    </source>
</evidence>
<evidence type="ECO:0000313" key="26">
    <source>
        <dbReference type="EMBL" id="KAK7169624.1"/>
    </source>
</evidence>
<dbReference type="Proteomes" id="UP001364617">
    <property type="component" value="Unassembled WGS sequence"/>
</dbReference>
<dbReference type="PANTHER" id="PTHR24028:SF244">
    <property type="entry name" value="PARAXIAL PROTOCADHERIN"/>
    <property type="match status" value="1"/>
</dbReference>
<evidence type="ECO:0000256" key="7">
    <source>
        <dbReference type="ARBA" id="ARBA00022737"/>
    </source>
</evidence>
<keyword evidence="8 21" id="KW-0106">Calcium</keyword>
<evidence type="ECO:0000256" key="18">
    <source>
        <dbReference type="ARBA" id="ARBA00056898"/>
    </source>
</evidence>
<keyword evidence="10 23" id="KW-1133">Transmembrane helix</keyword>
<keyword evidence="14" id="KW-0628">Postsynaptic cell membrane</keyword>
<dbReference type="FunFam" id="2.60.40.60:FF:000120">
    <property type="entry name" value="Protocadherin 8"/>
    <property type="match status" value="1"/>
</dbReference>
<evidence type="ECO:0000256" key="14">
    <source>
        <dbReference type="ARBA" id="ARBA00023257"/>
    </source>
</evidence>
<dbReference type="GO" id="GO:0005509">
    <property type="term" value="F:calcium ion binding"/>
    <property type="evidence" value="ECO:0007669"/>
    <property type="project" value="UniProtKB-UniRule"/>
</dbReference>
<dbReference type="Gene3D" id="2.60.40.60">
    <property type="entry name" value="Cadherins"/>
    <property type="match status" value="6"/>
</dbReference>
<comment type="function">
    <text evidence="18">Calcium-dependent cell-adhesion protein. May play a role in activity-induced synaptic reorganization underlying long term memory. Could be involved in CDH2 internalization through TAOK2/p38 MAPK pathway. In hippocampal neurons, may play a role in the down-regulation of dendritic spines, maybe through its action on CDH2 endocytosis.</text>
</comment>
<dbReference type="FunFam" id="2.60.40.60:FF:000007">
    <property type="entry name" value="Protocadherin alpha 2"/>
    <property type="match status" value="1"/>
</dbReference>
<keyword evidence="15" id="KW-0966">Cell projection</keyword>
<feature type="compositionally biased region" description="Polar residues" evidence="22">
    <location>
        <begin position="904"/>
        <end position="924"/>
    </location>
</feature>
<dbReference type="SUPFAM" id="SSF49313">
    <property type="entry name" value="Cadherin-like"/>
    <property type="match status" value="5"/>
</dbReference>
<evidence type="ECO:0000256" key="22">
    <source>
        <dbReference type="SAM" id="MobiDB-lite"/>
    </source>
</evidence>
<dbReference type="FunFam" id="2.60.40.60:FF:000002">
    <property type="entry name" value="Protocadherin alpha 2"/>
    <property type="match status" value="1"/>
</dbReference>
<evidence type="ECO:0000256" key="19">
    <source>
        <dbReference type="ARBA" id="ARBA00064553"/>
    </source>
</evidence>
<reference evidence="26 27" key="1">
    <citation type="submission" date="2024-02" db="EMBL/GenBank/DDBJ databases">
        <title>Chromosome-level genome assembly of the Eurasian Minnow (Phoxinus phoxinus).</title>
        <authorList>
            <person name="Oriowo T.O."/>
            <person name="Martin S."/>
            <person name="Stange M."/>
            <person name="Chrysostomakis Y."/>
            <person name="Brown T."/>
            <person name="Winkler S."/>
            <person name="Kukowka S."/>
            <person name="Myers E.W."/>
            <person name="Bohne A."/>
        </authorList>
    </citation>
    <scope>NUCLEOTIDE SEQUENCE [LARGE SCALE GENOMIC DNA]</scope>
    <source>
        <strain evidence="26">ZFMK-TIS-60720</strain>
        <tissue evidence="26">Whole Organism</tissue>
    </source>
</reference>
<dbReference type="CDD" id="cd11304">
    <property type="entry name" value="Cadherin_repeat"/>
    <property type="match status" value="6"/>
</dbReference>
<dbReference type="PANTHER" id="PTHR24028">
    <property type="entry name" value="CADHERIN-87A"/>
    <property type="match status" value="1"/>
</dbReference>
<keyword evidence="4" id="KW-0597">Phosphoprotein</keyword>
<evidence type="ECO:0000256" key="9">
    <source>
        <dbReference type="ARBA" id="ARBA00022889"/>
    </source>
</evidence>
<evidence type="ECO:0000256" key="8">
    <source>
        <dbReference type="ARBA" id="ARBA00022837"/>
    </source>
</evidence>
<evidence type="ECO:0000259" key="25">
    <source>
        <dbReference type="PROSITE" id="PS50268"/>
    </source>
</evidence>
<evidence type="ECO:0000256" key="21">
    <source>
        <dbReference type="PROSITE-ProRule" id="PRU00043"/>
    </source>
</evidence>
<evidence type="ECO:0000256" key="16">
    <source>
        <dbReference type="ARBA" id="ARBA00034100"/>
    </source>
</evidence>
<comment type="subunit">
    <text evidence="19">The N-terminal extracellular domain forms homophilic interactions; these interactions activate p38 MAPK via TAOK2 and trigger endocytosis. Interacts with CDH2; this interaction may lead to CDH2 cointernalization. Interacts with CDH11. Interacts with TAOK2.</text>
</comment>
<dbReference type="FunFam" id="2.60.40.60:FF:000003">
    <property type="entry name" value="Protocadherin alpha 2"/>
    <property type="match status" value="1"/>
</dbReference>
<dbReference type="PRINTS" id="PR00205">
    <property type="entry name" value="CADHERIN"/>
</dbReference>
<organism evidence="26 27">
    <name type="scientific">Phoxinus phoxinus</name>
    <name type="common">Eurasian minnow</name>
    <dbReference type="NCBI Taxonomy" id="58324"/>
    <lineage>
        <taxon>Eukaryota</taxon>
        <taxon>Metazoa</taxon>
        <taxon>Chordata</taxon>
        <taxon>Craniata</taxon>
        <taxon>Vertebrata</taxon>
        <taxon>Euteleostomi</taxon>
        <taxon>Actinopterygii</taxon>
        <taxon>Neopterygii</taxon>
        <taxon>Teleostei</taxon>
        <taxon>Ostariophysi</taxon>
        <taxon>Cypriniformes</taxon>
        <taxon>Leuciscidae</taxon>
        <taxon>Phoxininae</taxon>
        <taxon>Phoxinus</taxon>
    </lineage>
</organism>
<dbReference type="InterPro" id="IPR015919">
    <property type="entry name" value="Cadherin-like_sf"/>
</dbReference>
<feature type="region of interest" description="Disordered" evidence="22">
    <location>
        <begin position="900"/>
        <end position="967"/>
    </location>
</feature>
<comment type="subcellular location">
    <subcellularLocation>
        <location evidence="1">Cell membrane</location>
        <topology evidence="1">Single-pass type I membrane protein</topology>
    </subcellularLocation>
    <subcellularLocation>
        <location evidence="2">Cell projection</location>
        <location evidence="2">Dendrite</location>
    </subcellularLocation>
    <subcellularLocation>
        <location evidence="16">Postsynaptic cell membrane</location>
    </subcellularLocation>
    <subcellularLocation>
        <location evidence="17">Presynaptic cell membrane</location>
    </subcellularLocation>
</comment>
<keyword evidence="9" id="KW-0130">Cell adhesion</keyword>
<dbReference type="GO" id="GO:0030425">
    <property type="term" value="C:dendrite"/>
    <property type="evidence" value="ECO:0007669"/>
    <property type="project" value="UniProtKB-SubCell"/>
</dbReference>
<keyword evidence="12 23" id="KW-0472">Membrane</keyword>
<keyword evidence="7" id="KW-0677">Repeat</keyword>
<feature type="compositionally biased region" description="Basic and acidic residues" evidence="22">
    <location>
        <begin position="925"/>
        <end position="934"/>
    </location>
</feature>
<name>A0AAN9DCS7_9TELE</name>
<evidence type="ECO:0000256" key="1">
    <source>
        <dbReference type="ARBA" id="ARBA00004251"/>
    </source>
</evidence>
<dbReference type="Pfam" id="PF00028">
    <property type="entry name" value="Cadherin"/>
    <property type="match status" value="5"/>
</dbReference>
<gene>
    <name evidence="26" type="ORF">R3I93_005568</name>
</gene>
<keyword evidence="3" id="KW-1003">Cell membrane</keyword>
<feature type="domain" description="Cadherin" evidence="25">
    <location>
        <begin position="234"/>
        <end position="341"/>
    </location>
</feature>
<dbReference type="GO" id="GO:0007156">
    <property type="term" value="P:homophilic cell adhesion via plasma membrane adhesion molecules"/>
    <property type="evidence" value="ECO:0007669"/>
    <property type="project" value="InterPro"/>
</dbReference>
<evidence type="ECO:0000256" key="12">
    <source>
        <dbReference type="ARBA" id="ARBA00023136"/>
    </source>
</evidence>
<feature type="domain" description="Cadherin" evidence="25">
    <location>
        <begin position="356"/>
        <end position="452"/>
    </location>
</feature>
<proteinExistence type="predicted"/>
<evidence type="ECO:0000256" key="24">
    <source>
        <dbReference type="SAM" id="SignalP"/>
    </source>
</evidence>
<dbReference type="PROSITE" id="PS00232">
    <property type="entry name" value="CADHERIN_1"/>
    <property type="match status" value="3"/>
</dbReference>
<evidence type="ECO:0000256" key="5">
    <source>
        <dbReference type="ARBA" id="ARBA00022692"/>
    </source>
</evidence>
<evidence type="ECO:0000256" key="23">
    <source>
        <dbReference type="SAM" id="Phobius"/>
    </source>
</evidence>
<dbReference type="InterPro" id="IPR050174">
    <property type="entry name" value="Protocadherin/Cadherin-CA"/>
</dbReference>
<accession>A0AAN9DCS7</accession>
<dbReference type="EMBL" id="JAYKXH010000005">
    <property type="protein sequence ID" value="KAK7169624.1"/>
    <property type="molecule type" value="Genomic_DNA"/>
</dbReference>
<evidence type="ECO:0000256" key="6">
    <source>
        <dbReference type="ARBA" id="ARBA00022729"/>
    </source>
</evidence>
<feature type="signal peptide" evidence="24">
    <location>
        <begin position="1"/>
        <end position="18"/>
    </location>
</feature>
<feature type="compositionally biased region" description="Polar residues" evidence="22">
    <location>
        <begin position="938"/>
        <end position="948"/>
    </location>
</feature>
<evidence type="ECO:0000256" key="2">
    <source>
        <dbReference type="ARBA" id="ARBA00004279"/>
    </source>
</evidence>
<dbReference type="PROSITE" id="PS50268">
    <property type="entry name" value="CADHERIN_2"/>
    <property type="match status" value="6"/>
</dbReference>
<dbReference type="SMART" id="SM00112">
    <property type="entry name" value="CA"/>
    <property type="match status" value="6"/>
</dbReference>
<dbReference type="GO" id="GO:0045211">
    <property type="term" value="C:postsynaptic membrane"/>
    <property type="evidence" value="ECO:0007669"/>
    <property type="project" value="UniProtKB-SubCell"/>
</dbReference>
<feature type="domain" description="Cadherin" evidence="25">
    <location>
        <begin position="569"/>
        <end position="672"/>
    </location>
</feature>
<feature type="transmembrane region" description="Helical" evidence="23">
    <location>
        <begin position="688"/>
        <end position="716"/>
    </location>
</feature>
<evidence type="ECO:0000256" key="11">
    <source>
        <dbReference type="ARBA" id="ARBA00023018"/>
    </source>
</evidence>
<feature type="domain" description="Cadherin" evidence="25">
    <location>
        <begin position="27"/>
        <end position="124"/>
    </location>
</feature>
<dbReference type="AlphaFoldDB" id="A0AAN9DCS7"/>
<evidence type="ECO:0000256" key="20">
    <source>
        <dbReference type="ARBA" id="ARBA00067805"/>
    </source>
</evidence>
<keyword evidence="11" id="KW-0770">Synapse</keyword>
<evidence type="ECO:0000256" key="13">
    <source>
        <dbReference type="ARBA" id="ARBA00023180"/>
    </source>
</evidence>
<dbReference type="GO" id="GO:0009653">
    <property type="term" value="P:anatomical structure morphogenesis"/>
    <property type="evidence" value="ECO:0007669"/>
    <property type="project" value="UniProtKB-ARBA"/>
</dbReference>
<dbReference type="InterPro" id="IPR013164">
    <property type="entry name" value="Cadherin_N"/>
</dbReference>
<keyword evidence="6 24" id="KW-0732">Signal</keyword>